<accession>A0A368G1N7</accession>
<dbReference type="OrthoDB" id="5815739at2759"/>
<evidence type="ECO:0000313" key="1">
    <source>
        <dbReference type="EMBL" id="RCN37608.1"/>
    </source>
</evidence>
<dbReference type="Proteomes" id="UP000252519">
    <property type="component" value="Unassembled WGS sequence"/>
</dbReference>
<proteinExistence type="predicted"/>
<gene>
    <name evidence="1" type="ORF">ANCCAN_16488</name>
</gene>
<organism evidence="1 2">
    <name type="scientific">Ancylostoma caninum</name>
    <name type="common">Dog hookworm</name>
    <dbReference type="NCBI Taxonomy" id="29170"/>
    <lineage>
        <taxon>Eukaryota</taxon>
        <taxon>Metazoa</taxon>
        <taxon>Ecdysozoa</taxon>
        <taxon>Nematoda</taxon>
        <taxon>Chromadorea</taxon>
        <taxon>Rhabditida</taxon>
        <taxon>Rhabditina</taxon>
        <taxon>Rhabditomorpha</taxon>
        <taxon>Strongyloidea</taxon>
        <taxon>Ancylostomatidae</taxon>
        <taxon>Ancylostomatinae</taxon>
        <taxon>Ancylostoma</taxon>
    </lineage>
</organism>
<sequence length="211" mass="22711">MLIHRRKATFQNVDTSSLSSREPSYRYITVRENADVVRERLRLHGQLALPAREHYYSVIGNEYETVGDVHSTNAYSAVDLPRSQEMINISTTFSPEFVPPPPTSPIPDRTPDDVAATVATDVQQPSSSGIHDASAPLYAVVSKSKAIPSGVGTSADDVAALHCRQQGVAEASTSNPVLRSSRAFDGGLDVFAATTSVDCGDCKTTHSDMCE</sequence>
<comment type="caution">
    <text evidence="1">The sequence shown here is derived from an EMBL/GenBank/DDBJ whole genome shotgun (WGS) entry which is preliminary data.</text>
</comment>
<dbReference type="AlphaFoldDB" id="A0A368G1N7"/>
<evidence type="ECO:0000313" key="2">
    <source>
        <dbReference type="Proteomes" id="UP000252519"/>
    </source>
</evidence>
<protein>
    <submittedName>
        <fullName evidence="1">Uncharacterized protein</fullName>
    </submittedName>
</protein>
<dbReference type="EMBL" id="JOJR01000456">
    <property type="protein sequence ID" value="RCN37608.1"/>
    <property type="molecule type" value="Genomic_DNA"/>
</dbReference>
<keyword evidence="2" id="KW-1185">Reference proteome</keyword>
<name>A0A368G1N7_ANCCA</name>
<reference evidence="1 2" key="1">
    <citation type="submission" date="2014-10" db="EMBL/GenBank/DDBJ databases">
        <title>Draft genome of the hookworm Ancylostoma caninum.</title>
        <authorList>
            <person name="Mitreva M."/>
        </authorList>
    </citation>
    <scope>NUCLEOTIDE SEQUENCE [LARGE SCALE GENOMIC DNA]</scope>
    <source>
        <strain evidence="1 2">Baltimore</strain>
    </source>
</reference>